<proteinExistence type="predicted"/>
<dbReference type="AlphaFoldDB" id="A0A7X0PDQ9"/>
<name>A0A7X0PDQ9_9BURK</name>
<keyword evidence="3" id="KW-1185">Reference proteome</keyword>
<comment type="caution">
    <text evidence="2">The sequence shown here is derived from an EMBL/GenBank/DDBJ whole genome shotgun (WGS) entry which is preliminary data.</text>
</comment>
<dbReference type="Proteomes" id="UP000575083">
    <property type="component" value="Unassembled WGS sequence"/>
</dbReference>
<reference evidence="2 3" key="1">
    <citation type="submission" date="2020-08" db="EMBL/GenBank/DDBJ databases">
        <title>Functional genomics of gut bacteria from endangered species of beetles.</title>
        <authorList>
            <person name="Carlos-Shanley C."/>
        </authorList>
    </citation>
    <scope>NUCLEOTIDE SEQUENCE [LARGE SCALE GENOMIC DNA]</scope>
    <source>
        <strain evidence="2 3">S00198</strain>
    </source>
</reference>
<keyword evidence="1" id="KW-0732">Signal</keyword>
<feature type="signal peptide" evidence="1">
    <location>
        <begin position="1"/>
        <end position="23"/>
    </location>
</feature>
<evidence type="ECO:0000256" key="1">
    <source>
        <dbReference type="SAM" id="SignalP"/>
    </source>
</evidence>
<dbReference type="RefSeq" id="WP_184857599.1">
    <property type="nucleotide sequence ID" value="NZ_JACHLK010000004.1"/>
</dbReference>
<evidence type="ECO:0000313" key="2">
    <source>
        <dbReference type="EMBL" id="MBB6560028.1"/>
    </source>
</evidence>
<organism evidence="2 3">
    <name type="scientific">Acidovorax soli</name>
    <dbReference type="NCBI Taxonomy" id="592050"/>
    <lineage>
        <taxon>Bacteria</taxon>
        <taxon>Pseudomonadati</taxon>
        <taxon>Pseudomonadota</taxon>
        <taxon>Betaproteobacteria</taxon>
        <taxon>Burkholderiales</taxon>
        <taxon>Comamonadaceae</taxon>
        <taxon>Acidovorax</taxon>
    </lineage>
</organism>
<accession>A0A7X0PDQ9</accession>
<sequence length="216" mass="23101">MNLIARTLAVAGFLLLVACFAGAGNAQQAQVSRNQITDAVELALPSGWRVATPKQVVNFERERKDIYSRAGLEPKVNPGDTVTFQAEKSEGADSIMIGVTVMPGEASQAEVAQLSEQRIARIGDAFAQQFRSMAASAGVTNVAFTPPVLQRVGDKLAIGYSNTFTTADGVKRTGVKYHVYMRNATVVISATGADSIRKSLRDEASALIQGVRLNER</sequence>
<evidence type="ECO:0008006" key="4">
    <source>
        <dbReference type="Google" id="ProtNLM"/>
    </source>
</evidence>
<feature type="chain" id="PRO_5030712475" description="Lipoprotein" evidence="1">
    <location>
        <begin position="24"/>
        <end position="216"/>
    </location>
</feature>
<evidence type="ECO:0000313" key="3">
    <source>
        <dbReference type="Proteomes" id="UP000575083"/>
    </source>
</evidence>
<gene>
    <name evidence="2" type="ORF">HNP48_002700</name>
</gene>
<dbReference type="EMBL" id="JACHLK010000004">
    <property type="protein sequence ID" value="MBB6560028.1"/>
    <property type="molecule type" value="Genomic_DNA"/>
</dbReference>
<protein>
    <recommendedName>
        <fullName evidence="4">Lipoprotein</fullName>
    </recommendedName>
</protein>
<dbReference type="PROSITE" id="PS51257">
    <property type="entry name" value="PROKAR_LIPOPROTEIN"/>
    <property type="match status" value="1"/>
</dbReference>